<dbReference type="PANTHER" id="PTHR24252:SF7">
    <property type="entry name" value="HYALIN"/>
    <property type="match status" value="1"/>
</dbReference>
<dbReference type="SMART" id="SM00202">
    <property type="entry name" value="SR"/>
    <property type="match status" value="1"/>
</dbReference>
<keyword evidence="11" id="KW-1185">Reference proteome</keyword>
<evidence type="ECO:0000256" key="5">
    <source>
        <dbReference type="ARBA" id="ARBA00023180"/>
    </source>
</evidence>
<dbReference type="GO" id="GO:0016020">
    <property type="term" value="C:membrane"/>
    <property type="evidence" value="ECO:0007669"/>
    <property type="project" value="InterPro"/>
</dbReference>
<reference evidence="10" key="2">
    <citation type="submission" date="2025-09" db="UniProtKB">
        <authorList>
            <consortium name="Ensembl"/>
        </authorList>
    </citation>
    <scope>IDENTIFICATION</scope>
</reference>
<keyword evidence="2 7" id="KW-0378">Hydrolase</keyword>
<keyword evidence="5" id="KW-0325">Glycoprotein</keyword>
<dbReference type="STRING" id="94237.ENSMMOP00000015994"/>
<dbReference type="InterPro" id="IPR001314">
    <property type="entry name" value="Peptidase_S1A"/>
</dbReference>
<dbReference type="CDD" id="cd00190">
    <property type="entry name" value="Tryp_SPc"/>
    <property type="match status" value="1"/>
</dbReference>
<dbReference type="PRINTS" id="PR00722">
    <property type="entry name" value="CHYMOTRYPSIN"/>
</dbReference>
<dbReference type="Ensembl" id="ENSMMOT00000016260.1">
    <property type="protein sequence ID" value="ENSMMOP00000015994.1"/>
    <property type="gene ID" value="ENSMMOG00000012202.1"/>
</dbReference>
<feature type="domain" description="SRCR" evidence="9">
    <location>
        <begin position="100"/>
        <end position="130"/>
    </location>
</feature>
<dbReference type="AlphaFoldDB" id="A0A3Q3X252"/>
<dbReference type="CDD" id="cd00112">
    <property type="entry name" value="LDLa"/>
    <property type="match status" value="1"/>
</dbReference>
<evidence type="ECO:0000256" key="1">
    <source>
        <dbReference type="ARBA" id="ARBA00022670"/>
    </source>
</evidence>
<evidence type="ECO:0000313" key="10">
    <source>
        <dbReference type="Ensembl" id="ENSMMOP00000015994.1"/>
    </source>
</evidence>
<dbReference type="Pfam" id="PF15494">
    <property type="entry name" value="SRCR_2"/>
    <property type="match status" value="1"/>
</dbReference>
<dbReference type="PROSITE" id="PS50240">
    <property type="entry name" value="TRYPSIN_DOM"/>
    <property type="match status" value="1"/>
</dbReference>
<dbReference type="SMART" id="SM00020">
    <property type="entry name" value="Tryp_SPc"/>
    <property type="match status" value="1"/>
</dbReference>
<evidence type="ECO:0000256" key="3">
    <source>
        <dbReference type="ARBA" id="ARBA00022825"/>
    </source>
</evidence>
<proteinExistence type="predicted"/>
<evidence type="ECO:0000256" key="2">
    <source>
        <dbReference type="ARBA" id="ARBA00022801"/>
    </source>
</evidence>
<evidence type="ECO:0000313" key="11">
    <source>
        <dbReference type="Proteomes" id="UP000261620"/>
    </source>
</evidence>
<reference evidence="10" key="1">
    <citation type="submission" date="2025-08" db="UniProtKB">
        <authorList>
            <consortium name="Ensembl"/>
        </authorList>
    </citation>
    <scope>IDENTIFICATION</scope>
</reference>
<dbReference type="Pfam" id="PF00089">
    <property type="entry name" value="Trypsin"/>
    <property type="match status" value="1"/>
</dbReference>
<dbReference type="Proteomes" id="UP000261620">
    <property type="component" value="Unplaced"/>
</dbReference>
<dbReference type="PROSITE" id="PS00134">
    <property type="entry name" value="TRYPSIN_HIS"/>
    <property type="match status" value="1"/>
</dbReference>
<dbReference type="InterPro" id="IPR001190">
    <property type="entry name" value="SRCR"/>
</dbReference>
<keyword evidence="1 7" id="KW-0645">Protease</keyword>
<dbReference type="Gene3D" id="4.10.400.10">
    <property type="entry name" value="Low-density Lipoprotein Receptor"/>
    <property type="match status" value="1"/>
</dbReference>
<evidence type="ECO:0000256" key="4">
    <source>
        <dbReference type="ARBA" id="ARBA00023157"/>
    </source>
</evidence>
<dbReference type="SUPFAM" id="SSF57424">
    <property type="entry name" value="LDL receptor-like module"/>
    <property type="match status" value="1"/>
</dbReference>
<dbReference type="InterPro" id="IPR043504">
    <property type="entry name" value="Peptidase_S1_PA_chymotrypsin"/>
</dbReference>
<dbReference type="InterPro" id="IPR033116">
    <property type="entry name" value="TRYPSIN_SER"/>
</dbReference>
<evidence type="ECO:0000256" key="7">
    <source>
        <dbReference type="RuleBase" id="RU363034"/>
    </source>
</evidence>
<keyword evidence="4" id="KW-1015">Disulfide bond</keyword>
<evidence type="ECO:0000256" key="6">
    <source>
        <dbReference type="PROSITE-ProRule" id="PRU00196"/>
    </source>
</evidence>
<evidence type="ECO:0000259" key="8">
    <source>
        <dbReference type="PROSITE" id="PS50240"/>
    </source>
</evidence>
<dbReference type="InterPro" id="IPR036055">
    <property type="entry name" value="LDL_receptor-like_sf"/>
</dbReference>
<organism evidence="10 11">
    <name type="scientific">Mola mola</name>
    <name type="common">Ocean sunfish</name>
    <name type="synonym">Tetraodon mola</name>
    <dbReference type="NCBI Taxonomy" id="94237"/>
    <lineage>
        <taxon>Eukaryota</taxon>
        <taxon>Metazoa</taxon>
        <taxon>Chordata</taxon>
        <taxon>Craniata</taxon>
        <taxon>Vertebrata</taxon>
        <taxon>Euteleostomi</taxon>
        <taxon>Actinopterygii</taxon>
        <taxon>Neopterygii</taxon>
        <taxon>Teleostei</taxon>
        <taxon>Neoteleostei</taxon>
        <taxon>Acanthomorphata</taxon>
        <taxon>Eupercaria</taxon>
        <taxon>Tetraodontiformes</taxon>
        <taxon>Molidae</taxon>
        <taxon>Mola</taxon>
    </lineage>
</organism>
<dbReference type="InterPro" id="IPR009003">
    <property type="entry name" value="Peptidase_S1_PA"/>
</dbReference>
<feature type="domain" description="Peptidase S1" evidence="8">
    <location>
        <begin position="192"/>
        <end position="419"/>
    </location>
</feature>
<dbReference type="Gene3D" id="3.10.250.10">
    <property type="entry name" value="SRCR-like domain"/>
    <property type="match status" value="1"/>
</dbReference>
<accession>A0A3Q3X252</accession>
<dbReference type="InterPro" id="IPR001254">
    <property type="entry name" value="Trypsin_dom"/>
</dbReference>
<keyword evidence="3 7" id="KW-0720">Serine protease</keyword>
<name>A0A3Q3X252_MOLML</name>
<dbReference type="GO" id="GO:0004252">
    <property type="term" value="F:serine-type endopeptidase activity"/>
    <property type="evidence" value="ECO:0007669"/>
    <property type="project" value="InterPro"/>
</dbReference>
<dbReference type="Gene3D" id="2.40.10.10">
    <property type="entry name" value="Trypsin-like serine proteases"/>
    <property type="match status" value="2"/>
</dbReference>
<dbReference type="SUPFAM" id="SSF50494">
    <property type="entry name" value="Trypsin-like serine proteases"/>
    <property type="match status" value="1"/>
</dbReference>
<protein>
    <recommendedName>
        <fullName evidence="12">Transmembrane serine protease 4a</fullName>
    </recommendedName>
</protein>
<dbReference type="InterPro" id="IPR018114">
    <property type="entry name" value="TRYPSIN_HIS"/>
</dbReference>
<comment type="caution">
    <text evidence="6">Lacks conserved residue(s) required for the propagation of feature annotation.</text>
</comment>
<dbReference type="PANTHER" id="PTHR24252">
    <property type="entry name" value="ACROSIN-RELATED"/>
    <property type="match status" value="1"/>
</dbReference>
<evidence type="ECO:0008006" key="12">
    <source>
        <dbReference type="Google" id="ProtNLM"/>
    </source>
</evidence>
<dbReference type="SUPFAM" id="SSF56487">
    <property type="entry name" value="SRCR-like"/>
    <property type="match status" value="1"/>
</dbReference>
<sequence length="433" mass="47155">RSEADTGLPIKSMPLTVYLFIYLSSPCPQNVPPFITAVKELIVSKYFFCKRSVKFIPIDQACDGTDDCAGGEDEITCLSSFMVNTTFPGKAKSRLSRQVLQVYSPGSGWRSVCGEGWTQQHTETACKQLGYTYEATIGQLCDCLSGHFPTRVTLNTVCDESKFCLNSSVCTSGSVVSLSCSDCGEVGSQDRIVGGTDAFIEDWPWQVSLQQGGQHVCGGALVSPRWVVTAAHCFSRSVYRWRVVSGTTYIATLGGSYVDRIILNGNYDPAQNDYDIALMRLSSPINVGVSHKPVCLPPKAFGLPAESTMVVTGWGYLEENGKVSPSLQKASIPLIDRAKCSSPTVYGSAVTQRMICAGYMAGRVDACQGDSGGPLVHLNSSRWYLVGVVSWGVGCARERSPGVYCNVEEMLNWIHTIIEVQLIMATYNFFFLH</sequence>
<dbReference type="FunFam" id="2.40.10.10:FF:000003">
    <property type="entry name" value="Transmembrane serine protease 3"/>
    <property type="match status" value="1"/>
</dbReference>
<dbReference type="GO" id="GO:0006508">
    <property type="term" value="P:proteolysis"/>
    <property type="evidence" value="ECO:0007669"/>
    <property type="project" value="UniProtKB-KW"/>
</dbReference>
<evidence type="ECO:0000259" key="9">
    <source>
        <dbReference type="PROSITE" id="PS50287"/>
    </source>
</evidence>
<dbReference type="InterPro" id="IPR036772">
    <property type="entry name" value="SRCR-like_dom_sf"/>
</dbReference>
<dbReference type="InterPro" id="IPR002172">
    <property type="entry name" value="LDrepeatLR_classA_rpt"/>
</dbReference>
<dbReference type="PROSITE" id="PS50287">
    <property type="entry name" value="SRCR_2"/>
    <property type="match status" value="1"/>
</dbReference>
<dbReference type="PROSITE" id="PS00135">
    <property type="entry name" value="TRYPSIN_SER"/>
    <property type="match status" value="1"/>
</dbReference>